<dbReference type="InterPro" id="IPR014004">
    <property type="entry name" value="Transpt-assoc_nodulatn_dom_bac"/>
</dbReference>
<dbReference type="Pfam" id="PF04972">
    <property type="entry name" value="BON"/>
    <property type="match status" value="2"/>
</dbReference>
<dbReference type="AlphaFoldDB" id="A0A0Q2Y0M1"/>
<proteinExistence type="predicted"/>
<dbReference type="InterPro" id="IPR051686">
    <property type="entry name" value="Lipoprotein_DolP"/>
</dbReference>
<evidence type="ECO:0000313" key="5">
    <source>
        <dbReference type="Proteomes" id="UP000051221"/>
    </source>
</evidence>
<name>A0A0Q2Y0M1_VIBFU</name>
<dbReference type="InParanoid" id="A0A0Q2Y0M1"/>
<evidence type="ECO:0000256" key="1">
    <source>
        <dbReference type="ARBA" id="ARBA00022729"/>
    </source>
</evidence>
<dbReference type="PROSITE" id="PS50914">
    <property type="entry name" value="BON"/>
    <property type="match status" value="2"/>
</dbReference>
<reference evidence="4 5" key="1">
    <citation type="submission" date="2015-08" db="EMBL/GenBank/DDBJ databases">
        <title>Antibacterial properties of a collection of Vibrionaceae strains.</title>
        <authorList>
            <person name="Giubergia S."/>
        </authorList>
    </citation>
    <scope>NUCLEOTIDE SEQUENCE [LARGE SCALE GENOMIC DNA]</scope>
    <source>
        <strain evidence="4 5">S0821</strain>
    </source>
</reference>
<feature type="domain" description="BON" evidence="3">
    <location>
        <begin position="122"/>
        <end position="189"/>
    </location>
</feature>
<dbReference type="FunCoup" id="A0A0Q2Y0M1">
    <property type="interactions" value="59"/>
</dbReference>
<evidence type="ECO:0000313" key="4">
    <source>
        <dbReference type="EMBL" id="KQH86188.1"/>
    </source>
</evidence>
<dbReference type="PROSITE" id="PS51257">
    <property type="entry name" value="PROKAR_LIPOPROTEIN"/>
    <property type="match status" value="1"/>
</dbReference>
<dbReference type="EMBL" id="LKHS01000007">
    <property type="protein sequence ID" value="KQH86188.1"/>
    <property type="molecule type" value="Genomic_DNA"/>
</dbReference>
<dbReference type="RefSeq" id="WP_055465889.1">
    <property type="nucleotide sequence ID" value="NZ_LKHS01000007.1"/>
</dbReference>
<sequence length="189" mass="20810">MKTLRLFAVVAMLMTLSGCAGLFIAGAATTVNIATDPRTTQEIWRDSNLQLEITGLSNKAPYQNQMRITANSYRGTVILIGQSRTTELLEQFIAQVQQIKGVKELHNQVNIKAPLSLGEVSNDSWITTKVKSALLAKSELNGVKVSVITEDREVYLLGYVSREHANIATEVARNISGVKQVIRAFQYAD</sequence>
<dbReference type="PANTHER" id="PTHR34606:SF4">
    <property type="entry name" value="OUTER MEMBRANE LIPOPROTEIN DOLP"/>
    <property type="match status" value="1"/>
</dbReference>
<dbReference type="InterPro" id="IPR007055">
    <property type="entry name" value="BON_dom"/>
</dbReference>
<feature type="chain" id="PRO_5006200068" evidence="2">
    <location>
        <begin position="21"/>
        <end position="189"/>
    </location>
</feature>
<feature type="signal peptide" evidence="2">
    <location>
        <begin position="1"/>
        <end position="20"/>
    </location>
</feature>
<keyword evidence="5" id="KW-1185">Reference proteome</keyword>
<feature type="domain" description="BON" evidence="3">
    <location>
        <begin position="45"/>
        <end position="113"/>
    </location>
</feature>
<dbReference type="Proteomes" id="UP000051221">
    <property type="component" value="Unassembled WGS sequence"/>
</dbReference>
<comment type="caution">
    <text evidence="4">The sequence shown here is derived from an EMBL/GenBank/DDBJ whole genome shotgun (WGS) entry which is preliminary data.</text>
</comment>
<gene>
    <name evidence="4" type="ORF">AMR76_09130</name>
</gene>
<accession>A0A0Q2Y0M1</accession>
<dbReference type="SMART" id="SM00749">
    <property type="entry name" value="BON"/>
    <property type="match status" value="2"/>
</dbReference>
<evidence type="ECO:0000259" key="3">
    <source>
        <dbReference type="PROSITE" id="PS50914"/>
    </source>
</evidence>
<evidence type="ECO:0000256" key="2">
    <source>
        <dbReference type="SAM" id="SignalP"/>
    </source>
</evidence>
<keyword evidence="1 2" id="KW-0732">Signal</keyword>
<organism evidence="4 5">
    <name type="scientific">Vibrio furnissii</name>
    <dbReference type="NCBI Taxonomy" id="29494"/>
    <lineage>
        <taxon>Bacteria</taxon>
        <taxon>Pseudomonadati</taxon>
        <taxon>Pseudomonadota</taxon>
        <taxon>Gammaproteobacteria</taxon>
        <taxon>Vibrionales</taxon>
        <taxon>Vibrionaceae</taxon>
        <taxon>Vibrio</taxon>
    </lineage>
</organism>
<dbReference type="PANTHER" id="PTHR34606">
    <property type="entry name" value="BON DOMAIN-CONTAINING PROTEIN"/>
    <property type="match status" value="1"/>
</dbReference>
<protein>
    <submittedName>
        <fullName evidence="4">Hemolysin</fullName>
    </submittedName>
</protein>